<accession>A0A9P4MUX6</accession>
<comment type="caution">
    <text evidence="1">The sequence shown here is derived from an EMBL/GenBank/DDBJ whole genome shotgun (WGS) entry which is preliminary data.</text>
</comment>
<organism evidence="1 2">
    <name type="scientific">Delitschia confertaspora ATCC 74209</name>
    <dbReference type="NCBI Taxonomy" id="1513339"/>
    <lineage>
        <taxon>Eukaryota</taxon>
        <taxon>Fungi</taxon>
        <taxon>Dikarya</taxon>
        <taxon>Ascomycota</taxon>
        <taxon>Pezizomycotina</taxon>
        <taxon>Dothideomycetes</taxon>
        <taxon>Pleosporomycetidae</taxon>
        <taxon>Pleosporales</taxon>
        <taxon>Delitschiaceae</taxon>
        <taxon>Delitschia</taxon>
    </lineage>
</organism>
<name>A0A9P4MUX6_9PLEO</name>
<protein>
    <submittedName>
        <fullName evidence="1">Uncharacterized protein</fullName>
    </submittedName>
</protein>
<evidence type="ECO:0000313" key="2">
    <source>
        <dbReference type="Proteomes" id="UP000799536"/>
    </source>
</evidence>
<dbReference type="Proteomes" id="UP000799536">
    <property type="component" value="Unassembled WGS sequence"/>
</dbReference>
<sequence>MLIVPSCPITRGLDSTFLLLIPVSRSSDFSLLEPLPLLPAKVCTYLRPSILSVIGILASLVFTWTRHGPEAPLLETFYIHFTLWRMKLRPTRYDRNDIFMVRTSCLVKIDPFGLILHIRQHEQASEPGNVQTQRLAVPSDTP</sequence>
<reference evidence="1" key="1">
    <citation type="journal article" date="2020" name="Stud. Mycol.">
        <title>101 Dothideomycetes genomes: a test case for predicting lifestyles and emergence of pathogens.</title>
        <authorList>
            <person name="Haridas S."/>
            <person name="Albert R."/>
            <person name="Binder M."/>
            <person name="Bloem J."/>
            <person name="Labutti K."/>
            <person name="Salamov A."/>
            <person name="Andreopoulos B."/>
            <person name="Baker S."/>
            <person name="Barry K."/>
            <person name="Bills G."/>
            <person name="Bluhm B."/>
            <person name="Cannon C."/>
            <person name="Castanera R."/>
            <person name="Culley D."/>
            <person name="Daum C."/>
            <person name="Ezra D."/>
            <person name="Gonzalez J."/>
            <person name="Henrissat B."/>
            <person name="Kuo A."/>
            <person name="Liang C."/>
            <person name="Lipzen A."/>
            <person name="Lutzoni F."/>
            <person name="Magnuson J."/>
            <person name="Mondo S."/>
            <person name="Nolan M."/>
            <person name="Ohm R."/>
            <person name="Pangilinan J."/>
            <person name="Park H.-J."/>
            <person name="Ramirez L."/>
            <person name="Alfaro M."/>
            <person name="Sun H."/>
            <person name="Tritt A."/>
            <person name="Yoshinaga Y."/>
            <person name="Zwiers L.-H."/>
            <person name="Turgeon B."/>
            <person name="Goodwin S."/>
            <person name="Spatafora J."/>
            <person name="Crous P."/>
            <person name="Grigoriev I."/>
        </authorList>
    </citation>
    <scope>NUCLEOTIDE SEQUENCE</scope>
    <source>
        <strain evidence="1">ATCC 74209</strain>
    </source>
</reference>
<proteinExistence type="predicted"/>
<dbReference type="AlphaFoldDB" id="A0A9P4MUX6"/>
<evidence type="ECO:0000313" key="1">
    <source>
        <dbReference type="EMBL" id="KAF2197450.1"/>
    </source>
</evidence>
<keyword evidence="2" id="KW-1185">Reference proteome</keyword>
<gene>
    <name evidence="1" type="ORF">GQ43DRAFT_203746</name>
</gene>
<dbReference type="EMBL" id="ML994233">
    <property type="protein sequence ID" value="KAF2197450.1"/>
    <property type="molecule type" value="Genomic_DNA"/>
</dbReference>